<reference evidence="1" key="1">
    <citation type="submission" date="2018-01" db="EMBL/GenBank/DDBJ databases">
        <authorList>
            <person name="Krukenberg V."/>
        </authorList>
    </citation>
    <scope>NUCLEOTIDE SEQUENCE</scope>
    <source>
        <strain evidence="1">E20ANME2</strain>
    </source>
</reference>
<organism evidence="1 2">
    <name type="scientific">Candidatus Methanogaster sp</name>
    <dbReference type="NCBI Taxonomy" id="3386292"/>
    <lineage>
        <taxon>Archaea</taxon>
        <taxon>Methanobacteriati</taxon>
        <taxon>Methanobacteriota</taxon>
        <taxon>Stenosarchaea group</taxon>
        <taxon>Methanomicrobia</taxon>
        <taxon>Methanosarcinales</taxon>
        <taxon>ANME-2 cluster</taxon>
        <taxon>Candidatus Methanogasteraceae</taxon>
        <taxon>Candidatus Methanogaster</taxon>
    </lineage>
</organism>
<keyword evidence="1" id="KW-0808">Transferase</keyword>
<name>A0AC61L6S0_9EURY</name>
<gene>
    <name evidence="1" type="ORF">C4B59_02005</name>
</gene>
<dbReference type="Proteomes" id="UP000248329">
    <property type="component" value="Unassembled WGS sequence"/>
</dbReference>
<accession>A0AC61L6S0</accession>
<sequence length="177" mass="19630">MDKPEPDLNFRIMSLAFGIRDIFRPRKKILDEVGIRPGFYVLDYGCGSGSYITAAAGLVGDAGKIYALDIHPLAIERARGIASRNHLTNIETIQSDCATGLPDDSVDVALLYDVFHKLSDPDSVLGELHRVIKPDGILSFSDHHLKEDEIVSRVTEGGLFGYRRKTGRRTVFFAVIR</sequence>
<comment type="caution">
    <text evidence="1">The sequence shown here is derived from an EMBL/GenBank/DDBJ whole genome shotgun (WGS) entry which is preliminary data.</text>
</comment>
<dbReference type="EMBL" id="PQXF01000002">
    <property type="protein sequence ID" value="PXF62016.1"/>
    <property type="molecule type" value="Genomic_DNA"/>
</dbReference>
<keyword evidence="1" id="KW-0489">Methyltransferase</keyword>
<evidence type="ECO:0000313" key="1">
    <source>
        <dbReference type="EMBL" id="PXF62016.1"/>
    </source>
</evidence>
<protein>
    <submittedName>
        <fullName evidence="1">SAM-dependent methyltransferase</fullName>
    </submittedName>
</protein>
<proteinExistence type="predicted"/>
<evidence type="ECO:0000313" key="2">
    <source>
        <dbReference type="Proteomes" id="UP000248329"/>
    </source>
</evidence>